<comment type="caution">
    <text evidence="1">The sequence shown here is derived from an EMBL/GenBank/DDBJ whole genome shotgun (WGS) entry which is preliminary data.</text>
</comment>
<dbReference type="EMBL" id="MU865027">
    <property type="protein sequence ID" value="KAK4459787.1"/>
    <property type="molecule type" value="Genomic_DNA"/>
</dbReference>
<proteinExistence type="predicted"/>
<dbReference type="AlphaFoldDB" id="A0AAV9HK80"/>
<dbReference type="Gene3D" id="3.40.640.10">
    <property type="entry name" value="Type I PLP-dependent aspartate aminotransferase-like (Major domain)"/>
    <property type="match status" value="1"/>
</dbReference>
<dbReference type="InterPro" id="IPR015421">
    <property type="entry name" value="PyrdxlP-dep_Trfase_major"/>
</dbReference>
<evidence type="ECO:0000313" key="1">
    <source>
        <dbReference type="EMBL" id="KAK4459787.1"/>
    </source>
</evidence>
<name>A0AAV9HK80_9PEZI</name>
<dbReference type="SUPFAM" id="SSF53383">
    <property type="entry name" value="PLP-dependent transferases"/>
    <property type="match status" value="1"/>
</dbReference>
<sequence>MEKLIETVKVMILPFIRAADEAASFKVHVYQVSPALTIIEKHTAKTLAGVFGFTGPRAVGVTCQGGSSSNSLVLRLYCVGIGKPNITSCGWRLVLYRAAGRTWSSAGMALA</sequence>
<dbReference type="Proteomes" id="UP001321749">
    <property type="component" value="Unassembled WGS sequence"/>
</dbReference>
<protein>
    <submittedName>
        <fullName evidence="1">Uncharacterized protein</fullName>
    </submittedName>
</protein>
<gene>
    <name evidence="1" type="ORF">QBC42DRAFT_289155</name>
</gene>
<accession>A0AAV9HK80</accession>
<dbReference type="InterPro" id="IPR015424">
    <property type="entry name" value="PyrdxlP-dep_Trfase"/>
</dbReference>
<reference evidence="1" key="1">
    <citation type="journal article" date="2023" name="Mol. Phylogenet. Evol.">
        <title>Genome-scale phylogeny and comparative genomics of the fungal order Sordariales.</title>
        <authorList>
            <person name="Hensen N."/>
            <person name="Bonometti L."/>
            <person name="Westerberg I."/>
            <person name="Brannstrom I.O."/>
            <person name="Guillou S."/>
            <person name="Cros-Aarteil S."/>
            <person name="Calhoun S."/>
            <person name="Haridas S."/>
            <person name="Kuo A."/>
            <person name="Mondo S."/>
            <person name="Pangilinan J."/>
            <person name="Riley R."/>
            <person name="LaButti K."/>
            <person name="Andreopoulos B."/>
            <person name="Lipzen A."/>
            <person name="Chen C."/>
            <person name="Yan M."/>
            <person name="Daum C."/>
            <person name="Ng V."/>
            <person name="Clum A."/>
            <person name="Steindorff A."/>
            <person name="Ohm R.A."/>
            <person name="Martin F."/>
            <person name="Silar P."/>
            <person name="Natvig D.O."/>
            <person name="Lalanne C."/>
            <person name="Gautier V."/>
            <person name="Ament-Velasquez S.L."/>
            <person name="Kruys A."/>
            <person name="Hutchinson M.I."/>
            <person name="Powell A.J."/>
            <person name="Barry K."/>
            <person name="Miller A.N."/>
            <person name="Grigoriev I.V."/>
            <person name="Debuchy R."/>
            <person name="Gladieux P."/>
            <person name="Hiltunen Thoren M."/>
            <person name="Johannesson H."/>
        </authorList>
    </citation>
    <scope>NUCLEOTIDE SEQUENCE</scope>
    <source>
        <strain evidence="1">PSN324</strain>
    </source>
</reference>
<organism evidence="1 2">
    <name type="scientific">Cladorrhinum samala</name>
    <dbReference type="NCBI Taxonomy" id="585594"/>
    <lineage>
        <taxon>Eukaryota</taxon>
        <taxon>Fungi</taxon>
        <taxon>Dikarya</taxon>
        <taxon>Ascomycota</taxon>
        <taxon>Pezizomycotina</taxon>
        <taxon>Sordariomycetes</taxon>
        <taxon>Sordariomycetidae</taxon>
        <taxon>Sordariales</taxon>
        <taxon>Podosporaceae</taxon>
        <taxon>Cladorrhinum</taxon>
    </lineage>
</organism>
<reference evidence="1" key="2">
    <citation type="submission" date="2023-06" db="EMBL/GenBank/DDBJ databases">
        <authorList>
            <consortium name="Lawrence Berkeley National Laboratory"/>
            <person name="Mondo S.J."/>
            <person name="Hensen N."/>
            <person name="Bonometti L."/>
            <person name="Westerberg I."/>
            <person name="Brannstrom I.O."/>
            <person name="Guillou S."/>
            <person name="Cros-Aarteil S."/>
            <person name="Calhoun S."/>
            <person name="Haridas S."/>
            <person name="Kuo A."/>
            <person name="Pangilinan J."/>
            <person name="Riley R."/>
            <person name="Labutti K."/>
            <person name="Andreopoulos B."/>
            <person name="Lipzen A."/>
            <person name="Chen C."/>
            <person name="Yanf M."/>
            <person name="Daum C."/>
            <person name="Ng V."/>
            <person name="Clum A."/>
            <person name="Steindorff A."/>
            <person name="Ohm R."/>
            <person name="Martin F."/>
            <person name="Silar P."/>
            <person name="Natvig D."/>
            <person name="Lalanne C."/>
            <person name="Gautier V."/>
            <person name="Ament-Velasquez S.L."/>
            <person name="Kruys A."/>
            <person name="Hutchinson M.I."/>
            <person name="Powell A.J."/>
            <person name="Barry K."/>
            <person name="Miller A.N."/>
            <person name="Grigoriev I.V."/>
            <person name="Debuchy R."/>
            <person name="Gladieux P."/>
            <person name="Thoren M.H."/>
            <person name="Johannesson H."/>
        </authorList>
    </citation>
    <scope>NUCLEOTIDE SEQUENCE</scope>
    <source>
        <strain evidence="1">PSN324</strain>
    </source>
</reference>
<keyword evidence="2" id="KW-1185">Reference proteome</keyword>
<evidence type="ECO:0000313" key="2">
    <source>
        <dbReference type="Proteomes" id="UP001321749"/>
    </source>
</evidence>